<dbReference type="AlphaFoldDB" id="A0A2V0PG92"/>
<keyword evidence="3" id="KW-1185">Reference proteome</keyword>
<feature type="compositionally biased region" description="Low complexity" evidence="1">
    <location>
        <begin position="55"/>
        <end position="64"/>
    </location>
</feature>
<evidence type="ECO:0000313" key="3">
    <source>
        <dbReference type="Proteomes" id="UP000247498"/>
    </source>
</evidence>
<comment type="caution">
    <text evidence="2">The sequence shown here is derived from an EMBL/GenBank/DDBJ whole genome shotgun (WGS) entry which is preliminary data.</text>
</comment>
<organism evidence="2 3">
    <name type="scientific">Raphidocelis subcapitata</name>
    <dbReference type="NCBI Taxonomy" id="307507"/>
    <lineage>
        <taxon>Eukaryota</taxon>
        <taxon>Viridiplantae</taxon>
        <taxon>Chlorophyta</taxon>
        <taxon>core chlorophytes</taxon>
        <taxon>Chlorophyceae</taxon>
        <taxon>CS clade</taxon>
        <taxon>Sphaeropleales</taxon>
        <taxon>Selenastraceae</taxon>
        <taxon>Raphidocelis</taxon>
    </lineage>
</organism>
<dbReference type="InParanoid" id="A0A2V0PG92"/>
<feature type="compositionally biased region" description="Low complexity" evidence="1">
    <location>
        <begin position="267"/>
        <end position="280"/>
    </location>
</feature>
<evidence type="ECO:0000313" key="2">
    <source>
        <dbReference type="EMBL" id="GBF98864.1"/>
    </source>
</evidence>
<proteinExistence type="predicted"/>
<gene>
    <name evidence="2" type="ORF">Rsub_11468</name>
</gene>
<reference evidence="2 3" key="1">
    <citation type="journal article" date="2018" name="Sci. Rep.">
        <title>Raphidocelis subcapitata (=Pseudokirchneriella subcapitata) provides an insight into genome evolution and environmental adaptations in the Sphaeropleales.</title>
        <authorList>
            <person name="Suzuki S."/>
            <person name="Yamaguchi H."/>
            <person name="Nakajima N."/>
            <person name="Kawachi M."/>
        </authorList>
    </citation>
    <scope>NUCLEOTIDE SEQUENCE [LARGE SCALE GENOMIC DNA]</scope>
    <source>
        <strain evidence="2 3">NIES-35</strain>
    </source>
</reference>
<accession>A0A2V0PG92</accession>
<dbReference type="Proteomes" id="UP000247498">
    <property type="component" value="Unassembled WGS sequence"/>
</dbReference>
<sequence length="314" mass="32504">MGKRGWRHWGQAVTEEEAAAVTQRLEAEKAARSAAARERQRKRGPPPSIPGSGSGSSRAAPRLGLPDAPDKADQGEAGGSGSLTAYAVHKQRRRSEFEERRPQAVADLRAYAATVLPLEAADARSDKQSLLLQRFERVAVAAHGCNRLGPPARAAAAADGRDVAYFCHEGAFLVKLPVLRCTGCGADREARPTELGCCAPTAAWPQQMMDCGLLRQFAAGGGGAAQFRAGLQAAWGLGREGEGRSGPPLEARALRAAAQEWQRLQAALQPAGLDPASSGPAPTPAPLAPPNAGDTAGASAPPPRTGESPAAALA</sequence>
<feature type="region of interest" description="Disordered" evidence="1">
    <location>
        <begin position="1"/>
        <end position="101"/>
    </location>
</feature>
<feature type="compositionally biased region" description="Basic and acidic residues" evidence="1">
    <location>
        <begin position="25"/>
        <end position="38"/>
    </location>
</feature>
<dbReference type="EMBL" id="BDRX01000137">
    <property type="protein sequence ID" value="GBF98864.1"/>
    <property type="molecule type" value="Genomic_DNA"/>
</dbReference>
<feature type="region of interest" description="Disordered" evidence="1">
    <location>
        <begin position="267"/>
        <end position="314"/>
    </location>
</feature>
<protein>
    <submittedName>
        <fullName evidence="2">Uncharacterized protein</fullName>
    </submittedName>
</protein>
<name>A0A2V0PG92_9CHLO</name>
<evidence type="ECO:0000256" key="1">
    <source>
        <dbReference type="SAM" id="MobiDB-lite"/>
    </source>
</evidence>